<name>A0A8J3NA24_9ACTN</name>
<proteinExistence type="predicted"/>
<dbReference type="InterPro" id="IPR011006">
    <property type="entry name" value="CheY-like_superfamily"/>
</dbReference>
<dbReference type="RefSeq" id="WP_203657665.1">
    <property type="nucleotide sequence ID" value="NZ_BAAAZM010000001.1"/>
</dbReference>
<evidence type="ECO:0000256" key="3">
    <source>
        <dbReference type="ARBA" id="ARBA00023163"/>
    </source>
</evidence>
<sequence>MRSVLVCVRTPVAAQRIAAWAAHLGVAAAVRTALSGEEALARMGERPADVVLIDVGMTRPDPVQFTRRVLSRGPHTALVLVGADDPRAAAAAVAAGARGVIRAGEHGEDLVSALAQGILLACPNGSRTTPVASPALGRPTTAPTVRRSVLTERELQVLRGMSEGKSNAEIGRELFVSEDTVKTHARRLFRKLGARDRAHAVASAFRSGLVT</sequence>
<dbReference type="PROSITE" id="PS00622">
    <property type="entry name" value="HTH_LUXR_1"/>
    <property type="match status" value="1"/>
</dbReference>
<keyword evidence="1" id="KW-0805">Transcription regulation</keyword>
<dbReference type="GO" id="GO:0006355">
    <property type="term" value="P:regulation of DNA-templated transcription"/>
    <property type="evidence" value="ECO:0007669"/>
    <property type="project" value="InterPro"/>
</dbReference>
<dbReference type="InterPro" id="IPR001789">
    <property type="entry name" value="Sig_transdc_resp-reg_receiver"/>
</dbReference>
<dbReference type="GO" id="GO:0003677">
    <property type="term" value="F:DNA binding"/>
    <property type="evidence" value="ECO:0007669"/>
    <property type="project" value="UniProtKB-KW"/>
</dbReference>
<dbReference type="SMART" id="SM00448">
    <property type="entry name" value="REC"/>
    <property type="match status" value="1"/>
</dbReference>
<evidence type="ECO:0000259" key="6">
    <source>
        <dbReference type="PROSITE" id="PS50110"/>
    </source>
</evidence>
<dbReference type="Proteomes" id="UP000612808">
    <property type="component" value="Unassembled WGS sequence"/>
</dbReference>
<dbReference type="AlphaFoldDB" id="A0A8J3NA24"/>
<dbReference type="PRINTS" id="PR00038">
    <property type="entry name" value="HTHLUXR"/>
</dbReference>
<keyword evidence="3" id="KW-0804">Transcription</keyword>
<dbReference type="InterPro" id="IPR000792">
    <property type="entry name" value="Tscrpt_reg_LuxR_C"/>
</dbReference>
<dbReference type="InterPro" id="IPR016032">
    <property type="entry name" value="Sig_transdc_resp-reg_C-effctor"/>
</dbReference>
<accession>A0A8J3NA24</accession>
<evidence type="ECO:0000313" key="7">
    <source>
        <dbReference type="EMBL" id="GID11661.1"/>
    </source>
</evidence>
<dbReference type="PANTHER" id="PTHR44688:SF16">
    <property type="entry name" value="DNA-BINDING TRANSCRIPTIONAL ACTIVATOR DEVR_DOSR"/>
    <property type="match status" value="1"/>
</dbReference>
<keyword evidence="4" id="KW-0597">Phosphoprotein</keyword>
<gene>
    <name evidence="7" type="primary">liaR</name>
    <name evidence="7" type="ORF">Aru02nite_25500</name>
</gene>
<dbReference type="EMBL" id="BOMB01000013">
    <property type="protein sequence ID" value="GID11661.1"/>
    <property type="molecule type" value="Genomic_DNA"/>
</dbReference>
<dbReference type="SMART" id="SM00421">
    <property type="entry name" value="HTH_LUXR"/>
    <property type="match status" value="1"/>
</dbReference>
<feature type="modified residue" description="4-aspartylphosphate" evidence="4">
    <location>
        <position position="54"/>
    </location>
</feature>
<dbReference type="InterPro" id="IPR036388">
    <property type="entry name" value="WH-like_DNA-bd_sf"/>
</dbReference>
<evidence type="ECO:0000313" key="8">
    <source>
        <dbReference type="Proteomes" id="UP000612808"/>
    </source>
</evidence>
<protein>
    <submittedName>
        <fullName evidence="7">DNA-binding response regulator</fullName>
    </submittedName>
</protein>
<dbReference type="Pfam" id="PF00196">
    <property type="entry name" value="GerE"/>
    <property type="match status" value="1"/>
</dbReference>
<dbReference type="CDD" id="cd06170">
    <property type="entry name" value="LuxR_C_like"/>
    <property type="match status" value="1"/>
</dbReference>
<dbReference type="PROSITE" id="PS50043">
    <property type="entry name" value="HTH_LUXR_2"/>
    <property type="match status" value="1"/>
</dbReference>
<dbReference type="Pfam" id="PF00072">
    <property type="entry name" value="Response_reg"/>
    <property type="match status" value="1"/>
</dbReference>
<dbReference type="GO" id="GO:0000160">
    <property type="term" value="P:phosphorelay signal transduction system"/>
    <property type="evidence" value="ECO:0007669"/>
    <property type="project" value="InterPro"/>
</dbReference>
<evidence type="ECO:0000259" key="5">
    <source>
        <dbReference type="PROSITE" id="PS50043"/>
    </source>
</evidence>
<dbReference type="Gene3D" id="1.10.10.10">
    <property type="entry name" value="Winged helix-like DNA-binding domain superfamily/Winged helix DNA-binding domain"/>
    <property type="match status" value="1"/>
</dbReference>
<organism evidence="7 8">
    <name type="scientific">Actinocatenispora rupis</name>
    <dbReference type="NCBI Taxonomy" id="519421"/>
    <lineage>
        <taxon>Bacteria</taxon>
        <taxon>Bacillati</taxon>
        <taxon>Actinomycetota</taxon>
        <taxon>Actinomycetes</taxon>
        <taxon>Micromonosporales</taxon>
        <taxon>Micromonosporaceae</taxon>
        <taxon>Actinocatenispora</taxon>
    </lineage>
</organism>
<reference evidence="7" key="1">
    <citation type="submission" date="2021-01" db="EMBL/GenBank/DDBJ databases">
        <title>Whole genome shotgun sequence of Actinocatenispora rupis NBRC 107355.</title>
        <authorList>
            <person name="Komaki H."/>
            <person name="Tamura T."/>
        </authorList>
    </citation>
    <scope>NUCLEOTIDE SEQUENCE</scope>
    <source>
        <strain evidence="7">NBRC 107355</strain>
    </source>
</reference>
<dbReference type="Gene3D" id="3.40.50.2300">
    <property type="match status" value="1"/>
</dbReference>
<feature type="domain" description="HTH luxR-type" evidence="5">
    <location>
        <begin position="143"/>
        <end position="208"/>
    </location>
</feature>
<evidence type="ECO:0000256" key="4">
    <source>
        <dbReference type="PROSITE-ProRule" id="PRU00169"/>
    </source>
</evidence>
<comment type="caution">
    <text evidence="7">The sequence shown here is derived from an EMBL/GenBank/DDBJ whole genome shotgun (WGS) entry which is preliminary data.</text>
</comment>
<keyword evidence="8" id="KW-1185">Reference proteome</keyword>
<dbReference type="PROSITE" id="PS50110">
    <property type="entry name" value="RESPONSE_REGULATORY"/>
    <property type="match status" value="1"/>
</dbReference>
<evidence type="ECO:0000256" key="1">
    <source>
        <dbReference type="ARBA" id="ARBA00023015"/>
    </source>
</evidence>
<evidence type="ECO:0000256" key="2">
    <source>
        <dbReference type="ARBA" id="ARBA00023125"/>
    </source>
</evidence>
<dbReference type="SUPFAM" id="SSF52172">
    <property type="entry name" value="CheY-like"/>
    <property type="match status" value="1"/>
</dbReference>
<dbReference type="PANTHER" id="PTHR44688">
    <property type="entry name" value="DNA-BINDING TRANSCRIPTIONAL ACTIVATOR DEVR_DOSR"/>
    <property type="match status" value="1"/>
</dbReference>
<dbReference type="SUPFAM" id="SSF46894">
    <property type="entry name" value="C-terminal effector domain of the bipartite response regulators"/>
    <property type="match status" value="1"/>
</dbReference>
<keyword evidence="2 7" id="KW-0238">DNA-binding</keyword>
<feature type="domain" description="Response regulatory" evidence="6">
    <location>
        <begin position="3"/>
        <end position="118"/>
    </location>
</feature>